<evidence type="ECO:0000313" key="4">
    <source>
        <dbReference type="Proteomes" id="UP001186944"/>
    </source>
</evidence>
<evidence type="ECO:0000256" key="1">
    <source>
        <dbReference type="SAM" id="MobiDB-lite"/>
    </source>
</evidence>
<dbReference type="Proteomes" id="UP001186944">
    <property type="component" value="Unassembled WGS sequence"/>
</dbReference>
<dbReference type="PANTHER" id="PTHR12358:SF26">
    <property type="entry name" value="CERAMIDE KINASE-LIKE PROTEIN"/>
    <property type="match status" value="1"/>
</dbReference>
<reference evidence="3" key="1">
    <citation type="submission" date="2019-08" db="EMBL/GenBank/DDBJ databases">
        <title>The improved chromosome-level genome for the pearl oyster Pinctada fucata martensii using PacBio sequencing and Hi-C.</title>
        <authorList>
            <person name="Zheng Z."/>
        </authorList>
    </citation>
    <scope>NUCLEOTIDE SEQUENCE</scope>
    <source>
        <strain evidence="3">ZZ-2019</strain>
        <tissue evidence="3">Adductor muscle</tissue>
    </source>
</reference>
<keyword evidence="4" id="KW-1185">Reference proteome</keyword>
<dbReference type="AlphaFoldDB" id="A0AA88YUM8"/>
<protein>
    <recommendedName>
        <fullName evidence="2">DAGKc domain-containing protein</fullName>
    </recommendedName>
</protein>
<dbReference type="InterPro" id="IPR017438">
    <property type="entry name" value="ATP-NAD_kinase_N"/>
</dbReference>
<name>A0AA88YUM8_PINIB</name>
<dbReference type="Gene3D" id="3.40.50.10330">
    <property type="entry name" value="Probable inorganic polyphosphate/atp-NAD kinase, domain 1"/>
    <property type="match status" value="1"/>
</dbReference>
<dbReference type="InterPro" id="IPR016064">
    <property type="entry name" value="NAD/diacylglycerol_kinase_sf"/>
</dbReference>
<dbReference type="EMBL" id="VSWD01000001">
    <property type="protein sequence ID" value="KAK3109145.1"/>
    <property type="molecule type" value="Genomic_DNA"/>
</dbReference>
<comment type="caution">
    <text evidence="3">The sequence shown here is derived from an EMBL/GenBank/DDBJ whole genome shotgun (WGS) entry which is preliminary data.</text>
</comment>
<gene>
    <name evidence="3" type="ORF">FSP39_023933</name>
</gene>
<dbReference type="InterPro" id="IPR001206">
    <property type="entry name" value="Diacylglycerol_kinase_cat_dom"/>
</dbReference>
<feature type="compositionally biased region" description="Basic and acidic residues" evidence="1">
    <location>
        <begin position="542"/>
        <end position="558"/>
    </location>
</feature>
<dbReference type="PANTHER" id="PTHR12358">
    <property type="entry name" value="SPHINGOSINE KINASE"/>
    <property type="match status" value="1"/>
</dbReference>
<dbReference type="GO" id="GO:0006672">
    <property type="term" value="P:ceramide metabolic process"/>
    <property type="evidence" value="ECO:0007669"/>
    <property type="project" value="TreeGrafter"/>
</dbReference>
<dbReference type="GO" id="GO:0001729">
    <property type="term" value="F:ceramide kinase activity"/>
    <property type="evidence" value="ECO:0007669"/>
    <property type="project" value="TreeGrafter"/>
</dbReference>
<accession>A0AA88YUM8</accession>
<dbReference type="PROSITE" id="PS50146">
    <property type="entry name" value="DAGK"/>
    <property type="match status" value="1"/>
</dbReference>
<evidence type="ECO:0000259" key="2">
    <source>
        <dbReference type="PROSITE" id="PS50146"/>
    </source>
</evidence>
<evidence type="ECO:0000313" key="3">
    <source>
        <dbReference type="EMBL" id="KAK3109145.1"/>
    </source>
</evidence>
<feature type="compositionally biased region" description="Acidic residues" evidence="1">
    <location>
        <begin position="559"/>
        <end position="577"/>
    </location>
</feature>
<dbReference type="SUPFAM" id="SSF111331">
    <property type="entry name" value="NAD kinase/diacylglycerol kinase-like"/>
    <property type="match status" value="1"/>
</dbReference>
<dbReference type="Pfam" id="PF00781">
    <property type="entry name" value="DAGK_cat"/>
    <property type="match status" value="1"/>
</dbReference>
<organism evidence="3 4">
    <name type="scientific">Pinctada imbricata</name>
    <name type="common">Atlantic pearl-oyster</name>
    <name type="synonym">Pinctada martensii</name>
    <dbReference type="NCBI Taxonomy" id="66713"/>
    <lineage>
        <taxon>Eukaryota</taxon>
        <taxon>Metazoa</taxon>
        <taxon>Spiralia</taxon>
        <taxon>Lophotrochozoa</taxon>
        <taxon>Mollusca</taxon>
        <taxon>Bivalvia</taxon>
        <taxon>Autobranchia</taxon>
        <taxon>Pteriomorphia</taxon>
        <taxon>Pterioida</taxon>
        <taxon>Pterioidea</taxon>
        <taxon>Pteriidae</taxon>
        <taxon>Pinctada</taxon>
    </lineage>
</organism>
<dbReference type="InterPro" id="IPR050187">
    <property type="entry name" value="Lipid_Phosphate_FormReg"/>
</dbReference>
<dbReference type="Pfam" id="PF19280">
    <property type="entry name" value="CERK_C"/>
    <property type="match status" value="1"/>
</dbReference>
<sequence>MADYTFDDEGNPVRRTIDDYDDNFADEEDLTNIFDIKGDGFDVTLSLATGQISWTTVNAAKVNKKFKNAKPYGTGTYHAGKFELPIRDILGVKIKRQRTKNQREGEGLCRGFTVLTYEKFGPNCLKDRLIEFEHPSESICQQYSKSIKRYITGLSHRPKSVKIFMQVHAGSHDSKSIYKNKVLPLMQDAELNVDCTEVQHNEHIKMDMVHLNLDDYDCVVAMGGDGTANKVASGLLTASQGIHDVEIKNGFTPAKAVMPLGIIPTGTTNYIAKSAIGIDDPVTATIHILLGNRTPLDICSVFQDERLLQFGFISQYGFQGNVLRYVSSLRTKAVPKYSEAAVIHALKSSRLRSYDCDIEYIPADKLDSKYCSLMCRTGCMVCWNQDVTEEEETIVEECTVEPFSPLSNSNNSDTFVDLSKEERDNPWRKIKSNLMNIALFTIPGFCSSAPWGLSKYSHSNDGVMELVLVKNIIRKDFIRFLKRHGNMKNQFDFEFVDVIRVKEVKFRPRQPTGWNYNDHSFSEVEYRMKNLKSRRSKSETVIHLDDDGLENGKSHSMDTLDDLSDDDDDDDDIDDLDDFHKPNSSRNGSAGSETSQQRQFKINNNVIMNTAHQDRKLVGPQYRMTFADEERLKRKKVAIKKEEKKRAKEEKRLKSSWNIDNTICYDGELDFKQVF</sequence>
<dbReference type="Gene3D" id="2.60.200.40">
    <property type="match status" value="1"/>
</dbReference>
<feature type="domain" description="DAGKc" evidence="2">
    <location>
        <begin position="156"/>
        <end position="305"/>
    </location>
</feature>
<proteinExistence type="predicted"/>
<dbReference type="InterPro" id="IPR045363">
    <property type="entry name" value="CERK_C"/>
</dbReference>
<dbReference type="GO" id="GO:0016020">
    <property type="term" value="C:membrane"/>
    <property type="evidence" value="ECO:0007669"/>
    <property type="project" value="GOC"/>
</dbReference>
<feature type="region of interest" description="Disordered" evidence="1">
    <location>
        <begin position="542"/>
        <end position="597"/>
    </location>
</feature>
<feature type="compositionally biased region" description="Polar residues" evidence="1">
    <location>
        <begin position="582"/>
        <end position="597"/>
    </location>
</feature>